<keyword evidence="8" id="KW-1185">Reference proteome</keyword>
<evidence type="ECO:0000256" key="5">
    <source>
        <dbReference type="ARBA" id="ARBA00023180"/>
    </source>
</evidence>
<dbReference type="Proteomes" id="UP001227230">
    <property type="component" value="Chromosome 4"/>
</dbReference>
<dbReference type="InterPro" id="IPR018119">
    <property type="entry name" value="Strictosidine_synth_cons-reg"/>
</dbReference>
<keyword evidence="5" id="KW-0325">Glycoprotein</keyword>
<feature type="domain" description="Strictosidine synthase conserved region" evidence="6">
    <location>
        <begin position="567"/>
        <end position="654"/>
    </location>
</feature>
<keyword evidence="4" id="KW-0926">Vacuole</keyword>
<evidence type="ECO:0000313" key="8">
    <source>
        <dbReference type="Proteomes" id="UP001227230"/>
    </source>
</evidence>
<reference evidence="7 8" key="1">
    <citation type="journal article" date="2023" name="Hortic Res">
        <title>The complete reference genome for grapevine (Vitis vinifera L.) genetics and breeding.</title>
        <authorList>
            <person name="Shi X."/>
            <person name="Cao S."/>
            <person name="Wang X."/>
            <person name="Huang S."/>
            <person name="Wang Y."/>
            <person name="Liu Z."/>
            <person name="Liu W."/>
            <person name="Leng X."/>
            <person name="Peng Y."/>
            <person name="Wang N."/>
            <person name="Wang Y."/>
            <person name="Ma Z."/>
            <person name="Xu X."/>
            <person name="Zhang F."/>
            <person name="Xue H."/>
            <person name="Zhong H."/>
            <person name="Wang Y."/>
            <person name="Zhang K."/>
            <person name="Velt A."/>
            <person name="Avia K."/>
            <person name="Holtgrawe D."/>
            <person name="Grimplet J."/>
            <person name="Matus J.T."/>
            <person name="Ware D."/>
            <person name="Wu X."/>
            <person name="Wang H."/>
            <person name="Liu C."/>
            <person name="Fang Y."/>
            <person name="Rustenholz C."/>
            <person name="Cheng Z."/>
            <person name="Xiao H."/>
            <person name="Zhou Y."/>
        </authorList>
    </citation>
    <scope>NUCLEOTIDE SEQUENCE [LARGE SCALE GENOMIC DNA]</scope>
    <source>
        <strain evidence="8">cv. Pinot noir / PN40024</strain>
        <tissue evidence="7">Leaf</tissue>
    </source>
</reference>
<evidence type="ECO:0000259" key="6">
    <source>
        <dbReference type="Pfam" id="PF03088"/>
    </source>
</evidence>
<name>A0ABY9BUR2_VITVI</name>
<evidence type="ECO:0000313" key="7">
    <source>
        <dbReference type="EMBL" id="WJZ86318.1"/>
    </source>
</evidence>
<dbReference type="EMBL" id="CP126651">
    <property type="protein sequence ID" value="WJZ86318.1"/>
    <property type="molecule type" value="Genomic_DNA"/>
</dbReference>
<keyword evidence="3" id="KW-0597">Phosphoprotein</keyword>
<evidence type="ECO:0000256" key="3">
    <source>
        <dbReference type="ARBA" id="ARBA00022553"/>
    </source>
</evidence>
<dbReference type="Pfam" id="PF03088">
    <property type="entry name" value="Str_synth"/>
    <property type="match status" value="2"/>
</dbReference>
<accession>A0ABY9BUR2</accession>
<dbReference type="Pfam" id="PF20067">
    <property type="entry name" value="SSL_N"/>
    <property type="match status" value="2"/>
</dbReference>
<dbReference type="SUPFAM" id="SSF63829">
    <property type="entry name" value="Calcium-dependent phosphotriesterase"/>
    <property type="match status" value="2"/>
</dbReference>
<dbReference type="Gene3D" id="2.120.10.30">
    <property type="entry name" value="TolB, C-terminal domain"/>
    <property type="match status" value="2"/>
</dbReference>
<protein>
    <recommendedName>
        <fullName evidence="6">Strictosidine synthase conserved region domain-containing protein</fullName>
    </recommendedName>
</protein>
<gene>
    <name evidence="7" type="ORF">VitviT2T_005785</name>
</gene>
<feature type="domain" description="Strictosidine synthase conserved region" evidence="6">
    <location>
        <begin position="171"/>
        <end position="258"/>
    </location>
</feature>
<comment type="subcellular location">
    <subcellularLocation>
        <location evidence="1">Vacuole</location>
    </subcellularLocation>
</comment>
<dbReference type="InterPro" id="IPR011042">
    <property type="entry name" value="6-blade_b-propeller_TolB-like"/>
</dbReference>
<proteinExistence type="inferred from homology"/>
<comment type="similarity">
    <text evidence="2">Belongs to the strictosidine synthase family.</text>
</comment>
<evidence type="ECO:0000256" key="4">
    <source>
        <dbReference type="ARBA" id="ARBA00022554"/>
    </source>
</evidence>
<sequence>MAKSKPSDPNTTRKSSSWSLALLISILTPVAAAIFLYQLDSFDPASLPTHVFSQEPMSVPRINSRLLHESEMIGLGKLLGPEDIAYDTNSHLIYTGCADGWIKKVTLNDSAVNSVVHDWAFTGGRPLGVVLGRAGEVLVADADKGLLEISEDGVVKLLTDEAEGIGFKLTDAVDVAVDGMIYFTDASYKYSLKDFIWDILEGRPHGRLLSFDPSTQETKVLVRDLYFANGVVVSPDQTFLIFCETFMKRCSKYYIQGERKGSVDKFIDNLPGMPDNILYDGEGHYWIGLATGYNDLWDLALKYPSIRKIMAIMERFIGRPEFEKNGGVLAIDLEGKPIAHYYDPKLSLMSSGIKIDKYLYCGFVVKPYMIRLDLDQHAARTTLLLVRFHLLLLSLSSAPPMADSTPSQSSMDRRSSSWPLGLLTLILAPVAAAMLLYQLDPYDPAPVPIHEFSQQPMVVPKLNPRMLQGSEMIGVGKLLSPEDIAYHPDSHLIYTGCDDGWVKRITLNDSMVQNWAFTGGRPLGVALGRHGQLVVADAEKGLLEVTADGMVKTLTDEAEGLKFKLTNGVDVAVDGMIYFTDASYKYGLKEHIRDILEGRPHGRLMSFDPSTEETKVLVRDLFFANGVVVSPDQNSVIVCESVMRRCLKYHIQGERKGSMDKFIDNLPGPPDNILYDGEGHYWIALPMGNSLAWDLALKYPWIRKVVAIMERYKVRPHIEKNGGVLAVDLEGKPTAYYHDPGLSEVSSGVKIGNYLYCGSVAKPYMIRLDLHQHVARATM</sequence>
<dbReference type="PANTHER" id="PTHR10426">
    <property type="entry name" value="STRICTOSIDINE SYNTHASE-RELATED"/>
    <property type="match status" value="1"/>
</dbReference>
<evidence type="ECO:0000256" key="1">
    <source>
        <dbReference type="ARBA" id="ARBA00004116"/>
    </source>
</evidence>
<evidence type="ECO:0000256" key="2">
    <source>
        <dbReference type="ARBA" id="ARBA00009191"/>
    </source>
</evidence>
<dbReference type="PANTHER" id="PTHR10426:SF88">
    <property type="entry name" value="ADIPOCYTE PLASMA MEMBRANE-ASSOCIATED PROTEIN HEMOMUCIN-RELATED"/>
    <property type="match status" value="1"/>
</dbReference>
<organism evidence="7 8">
    <name type="scientific">Vitis vinifera</name>
    <name type="common">Grape</name>
    <dbReference type="NCBI Taxonomy" id="29760"/>
    <lineage>
        <taxon>Eukaryota</taxon>
        <taxon>Viridiplantae</taxon>
        <taxon>Streptophyta</taxon>
        <taxon>Embryophyta</taxon>
        <taxon>Tracheophyta</taxon>
        <taxon>Spermatophyta</taxon>
        <taxon>Magnoliopsida</taxon>
        <taxon>eudicotyledons</taxon>
        <taxon>Gunneridae</taxon>
        <taxon>Pentapetalae</taxon>
        <taxon>rosids</taxon>
        <taxon>Vitales</taxon>
        <taxon>Vitaceae</taxon>
        <taxon>Viteae</taxon>
        <taxon>Vitis</taxon>
    </lineage>
</organism>